<evidence type="ECO:0000313" key="2">
    <source>
        <dbReference type="Proteomes" id="UP000002527"/>
    </source>
</evidence>
<dbReference type="AlphaFoldDB" id="Q730T2"/>
<proteinExistence type="predicted"/>
<dbReference type="KEGG" id="bca:BCE_4334"/>
<accession>Q730T2</accession>
<dbReference type="HOGENOM" id="CLU_3387855_0_0_9"/>
<sequence length="32" mass="3524">MQNIRFAGISTVSNISFEGCRVSQGLSLHRSQ</sequence>
<organism evidence="1 2">
    <name type="scientific">Bacillus cereus (strain ATCC 10987 / NRS 248)</name>
    <dbReference type="NCBI Taxonomy" id="222523"/>
    <lineage>
        <taxon>Bacteria</taxon>
        <taxon>Bacillati</taxon>
        <taxon>Bacillota</taxon>
        <taxon>Bacilli</taxon>
        <taxon>Bacillales</taxon>
        <taxon>Bacillaceae</taxon>
        <taxon>Bacillus</taxon>
        <taxon>Bacillus cereus group</taxon>
    </lineage>
</organism>
<name>Q730T2_BACC1</name>
<evidence type="ECO:0000313" key="1">
    <source>
        <dbReference type="EMBL" id="AAS43235.1"/>
    </source>
</evidence>
<dbReference type="EMBL" id="AE017194">
    <property type="protein sequence ID" value="AAS43235.1"/>
    <property type="molecule type" value="Genomic_DNA"/>
</dbReference>
<gene>
    <name evidence="1" type="ordered locus">BCE_4334</name>
</gene>
<reference evidence="1 2" key="1">
    <citation type="journal article" date="2004" name="Nucleic Acids Res.">
        <title>The genome sequence of Bacillus cereus ATCC 10987 reveals metabolic adaptations and a large plasmid related to Bacillus anthracis pXO1.</title>
        <authorList>
            <person name="Rasko D.A."/>
            <person name="Ravel J."/>
            <person name="Okstad O.A."/>
            <person name="Helgason E."/>
            <person name="Cer R.Z."/>
            <person name="Jiang L."/>
            <person name="Shores K.A."/>
            <person name="Fouts D.E."/>
            <person name="Tourasse N.J."/>
            <person name="Angiuoli S.V."/>
            <person name="Kolonay J."/>
            <person name="Nelson W.C."/>
            <person name="Kolsto A.-B."/>
            <person name="Fraser C.M."/>
            <person name="Read T.D."/>
        </authorList>
    </citation>
    <scope>NUCLEOTIDE SEQUENCE [LARGE SCALE GENOMIC DNA]</scope>
    <source>
        <strain evidence="2">ATCC 10987 / NRS 248</strain>
    </source>
</reference>
<protein>
    <submittedName>
        <fullName evidence="1">Uncharacterized protein</fullName>
    </submittedName>
</protein>
<dbReference type="Proteomes" id="UP000002527">
    <property type="component" value="Chromosome"/>
</dbReference>